<organism evidence="1 2">
    <name type="scientific">Winogradskyella echinorum</name>
    <dbReference type="NCBI Taxonomy" id="538189"/>
    <lineage>
        <taxon>Bacteria</taxon>
        <taxon>Pseudomonadati</taxon>
        <taxon>Bacteroidota</taxon>
        <taxon>Flavobacteriia</taxon>
        <taxon>Flavobacteriales</taxon>
        <taxon>Flavobacteriaceae</taxon>
        <taxon>Winogradskyella</taxon>
    </lineage>
</organism>
<dbReference type="Proteomes" id="UP000607435">
    <property type="component" value="Unassembled WGS sequence"/>
</dbReference>
<dbReference type="Pfam" id="PF03746">
    <property type="entry name" value="LamB_YcsF"/>
    <property type="match status" value="1"/>
</dbReference>
<accession>A0ABR6Y096</accession>
<gene>
    <name evidence="1" type="primary">pxpA</name>
    <name evidence="1" type="ORF">H6H04_07285</name>
</gene>
<keyword evidence="2" id="KW-1185">Reference proteome</keyword>
<evidence type="ECO:0000313" key="1">
    <source>
        <dbReference type="EMBL" id="MBC3846175.1"/>
    </source>
</evidence>
<evidence type="ECO:0000313" key="2">
    <source>
        <dbReference type="Proteomes" id="UP000607435"/>
    </source>
</evidence>
<dbReference type="NCBIfam" id="NF003814">
    <property type="entry name" value="PRK05406.1-3"/>
    <property type="match status" value="1"/>
</dbReference>
<dbReference type="InterPro" id="IPR011330">
    <property type="entry name" value="Glyco_hydro/deAcase_b/a-brl"/>
</dbReference>
<name>A0ABR6Y096_9FLAO</name>
<dbReference type="EMBL" id="JACOME010000002">
    <property type="protein sequence ID" value="MBC3846175.1"/>
    <property type="molecule type" value="Genomic_DNA"/>
</dbReference>
<reference evidence="1 2" key="1">
    <citation type="submission" date="2020-08" db="EMBL/GenBank/DDBJ databases">
        <title>Winogradskyella ouciana sp. nov., isolated from the hadal seawater of the Mariana Trench.</title>
        <authorList>
            <person name="He X."/>
        </authorList>
    </citation>
    <scope>NUCLEOTIDE SEQUENCE [LARGE SCALE GENOMIC DNA]</scope>
    <source>
        <strain evidence="1 2">KCTC 22026</strain>
    </source>
</reference>
<dbReference type="PANTHER" id="PTHR30292:SF0">
    <property type="entry name" value="5-OXOPROLINASE SUBUNIT A"/>
    <property type="match status" value="1"/>
</dbReference>
<keyword evidence="1" id="KW-0378">Hydrolase</keyword>
<dbReference type="SUPFAM" id="SSF88713">
    <property type="entry name" value="Glycoside hydrolase/deacetylase"/>
    <property type="match status" value="1"/>
</dbReference>
<dbReference type="GO" id="GO:0017168">
    <property type="term" value="F:5-oxoprolinase (ATP-hydrolyzing) activity"/>
    <property type="evidence" value="ECO:0007669"/>
    <property type="project" value="UniProtKB-EC"/>
</dbReference>
<dbReference type="RefSeq" id="WP_186845307.1">
    <property type="nucleotide sequence ID" value="NZ_JACOME010000002.1"/>
</dbReference>
<dbReference type="Gene3D" id="3.20.20.370">
    <property type="entry name" value="Glycoside hydrolase/deacetylase"/>
    <property type="match status" value="1"/>
</dbReference>
<dbReference type="EC" id="3.5.2.9" evidence="1"/>
<dbReference type="InterPro" id="IPR005501">
    <property type="entry name" value="LamB/YcsF/PxpA-like"/>
</dbReference>
<dbReference type="PANTHER" id="PTHR30292">
    <property type="entry name" value="UNCHARACTERIZED PROTEIN YBGL-RELATED"/>
    <property type="match status" value="1"/>
</dbReference>
<dbReference type="NCBIfam" id="NF003816">
    <property type="entry name" value="PRK05406.1-5"/>
    <property type="match status" value="1"/>
</dbReference>
<protein>
    <submittedName>
        <fullName evidence="1">5-oxoprolinase subunit PxpA</fullName>
        <ecNumber evidence="1">3.5.2.9</ecNumber>
    </submittedName>
</protein>
<proteinExistence type="predicted"/>
<comment type="caution">
    <text evidence="1">The sequence shown here is derived from an EMBL/GenBank/DDBJ whole genome shotgun (WGS) entry which is preliminary data.</text>
</comment>
<sequence>MQIDINADVGEGVGNEVDIMPFISSCNIACGGHAGDLQSMTTVVRLAKKYKVKIGAHPSFPDKKNFGREILQMTAADLFSSLRQQIRMFQNVLHSENELLHHIKPHGALYNLVAKDEKTAKVLVEVIKSIELPIKLYAPYDSVIAKVAKFENIEVTYEAFADRNYNADLSLVSRQNKNALILKKESVFNHVKHILKTQKVMVITGEKVSIKASTFCVHGDTKNAVEILKYLHQELSNNQIYIR</sequence>
<dbReference type="CDD" id="cd10801">
    <property type="entry name" value="LamB_YcsF_like_1"/>
    <property type="match status" value="1"/>
</dbReference>